<dbReference type="EMBL" id="VSSQ01001728">
    <property type="protein sequence ID" value="MPM10688.1"/>
    <property type="molecule type" value="Genomic_DNA"/>
</dbReference>
<proteinExistence type="predicted"/>
<dbReference type="InterPro" id="IPR001119">
    <property type="entry name" value="SLH_dom"/>
</dbReference>
<feature type="domain" description="SLH" evidence="1">
    <location>
        <begin position="356"/>
        <end position="419"/>
    </location>
</feature>
<protein>
    <recommendedName>
        <fullName evidence="1">SLH domain-containing protein</fullName>
    </recommendedName>
</protein>
<dbReference type="CDD" id="cd00688">
    <property type="entry name" value="ISOPREN_C2_like"/>
    <property type="match status" value="1"/>
</dbReference>
<evidence type="ECO:0000259" key="1">
    <source>
        <dbReference type="PROSITE" id="PS51272"/>
    </source>
</evidence>
<comment type="caution">
    <text evidence="2">The sequence shown here is derived from an EMBL/GenBank/DDBJ whole genome shotgun (WGS) entry which is preliminary data.</text>
</comment>
<accession>A0A644X4G1</accession>
<sequence length="547" mass="57809">MREPLKKSLAFLLAGCMLLCTLPPAVAAQTAQPVQNAVAETGAYLLKMVPEPTFGTVGGEWAVIALARSGYETPQSWFDAYYNNLVSYVRRNGGVLSERKYTEYSRVILALTAIGKDPRDVAGYDLTEKLGDYDSVIRQGVNGAFFALLALDSGGYAVPSCQNAAVQTTRESLLNKILSQQLPDGGFSLDGKTADPDITAMALQALAPYQKQDGVKTAVEKAINALSTMQKDDGGYVSFETTSLESAVQVVVALTALGIDPGADSRFINSGGSVLDNLMTYYVPGGGFKHALDDDGPDPMATEQGLYGLAAYLRFSSGQNSLYDMSDAAALTSGQKIGGVGLAGKNPDVMPPTVLHPGKTFDDITGIPAKSAIEALASRGILSGTGGALFEPDRTMTRAEFAALAVRALGFVPVSNAVFSDVPEDSWYAPYVGTSNSYGIVTGTSETTFSPLDIITREQAAVMTERAAKLCGMDTGLTDTEIRDLLAQFPDYLTCSSWAGESLAFCYQNDILSQSALSIGPQEAVTRAEVAGMICAMLLKAELLSSE</sequence>
<feature type="domain" description="SLH" evidence="1">
    <location>
        <begin position="420"/>
        <end position="478"/>
    </location>
</feature>
<dbReference type="PROSITE" id="PS51272">
    <property type="entry name" value="SLH"/>
    <property type="match status" value="3"/>
</dbReference>
<organism evidence="2">
    <name type="scientific">bioreactor metagenome</name>
    <dbReference type="NCBI Taxonomy" id="1076179"/>
    <lineage>
        <taxon>unclassified sequences</taxon>
        <taxon>metagenomes</taxon>
        <taxon>ecological metagenomes</taxon>
    </lineage>
</organism>
<gene>
    <name evidence="2" type="ORF">SDC9_57022</name>
</gene>
<dbReference type="InterPro" id="IPR051465">
    <property type="entry name" value="Cell_Envelope_Struct_Comp"/>
</dbReference>
<dbReference type="Pfam" id="PF00395">
    <property type="entry name" value="SLH"/>
    <property type="match status" value="3"/>
</dbReference>
<dbReference type="Gene3D" id="1.50.10.20">
    <property type="match status" value="1"/>
</dbReference>
<reference evidence="2" key="1">
    <citation type="submission" date="2019-08" db="EMBL/GenBank/DDBJ databases">
        <authorList>
            <person name="Kucharzyk K."/>
            <person name="Murdoch R.W."/>
            <person name="Higgins S."/>
            <person name="Loffler F."/>
        </authorList>
    </citation>
    <scope>NUCLEOTIDE SEQUENCE</scope>
</reference>
<dbReference type="AlphaFoldDB" id="A0A644X4G1"/>
<dbReference type="InterPro" id="IPR008930">
    <property type="entry name" value="Terpenoid_cyclase/PrenylTrfase"/>
</dbReference>
<dbReference type="SUPFAM" id="SSF48239">
    <property type="entry name" value="Terpenoid cyclases/Protein prenyltransferases"/>
    <property type="match status" value="1"/>
</dbReference>
<dbReference type="PANTHER" id="PTHR43308">
    <property type="entry name" value="OUTER MEMBRANE PROTEIN ALPHA-RELATED"/>
    <property type="match status" value="1"/>
</dbReference>
<feature type="domain" description="SLH" evidence="1">
    <location>
        <begin position="486"/>
        <end position="547"/>
    </location>
</feature>
<evidence type="ECO:0000313" key="2">
    <source>
        <dbReference type="EMBL" id="MPM10688.1"/>
    </source>
</evidence>
<name>A0A644X4G1_9ZZZZ</name>
<dbReference type="PANTHER" id="PTHR43308:SF5">
    <property type="entry name" value="S-LAYER PROTEIN _ PEPTIDOGLYCAN ENDO-BETA-N-ACETYLGLUCOSAMINIDASE"/>
    <property type="match status" value="1"/>
</dbReference>